<organism evidence="1 2">
    <name type="scientific">Araneus ventricosus</name>
    <name type="common">Orbweaver spider</name>
    <name type="synonym">Epeira ventricosa</name>
    <dbReference type="NCBI Taxonomy" id="182803"/>
    <lineage>
        <taxon>Eukaryota</taxon>
        <taxon>Metazoa</taxon>
        <taxon>Ecdysozoa</taxon>
        <taxon>Arthropoda</taxon>
        <taxon>Chelicerata</taxon>
        <taxon>Arachnida</taxon>
        <taxon>Araneae</taxon>
        <taxon>Araneomorphae</taxon>
        <taxon>Entelegynae</taxon>
        <taxon>Araneoidea</taxon>
        <taxon>Araneidae</taxon>
        <taxon>Araneus</taxon>
    </lineage>
</organism>
<reference evidence="1 2" key="1">
    <citation type="journal article" date="2019" name="Sci. Rep.">
        <title>Orb-weaving spider Araneus ventricosus genome elucidates the spidroin gene catalogue.</title>
        <authorList>
            <person name="Kono N."/>
            <person name="Nakamura H."/>
            <person name="Ohtoshi R."/>
            <person name="Moran D.A.P."/>
            <person name="Shinohara A."/>
            <person name="Yoshida Y."/>
            <person name="Fujiwara M."/>
            <person name="Mori M."/>
            <person name="Tomita M."/>
            <person name="Arakawa K."/>
        </authorList>
    </citation>
    <scope>NUCLEOTIDE SEQUENCE [LARGE SCALE GENOMIC DNA]</scope>
</reference>
<keyword evidence="2" id="KW-1185">Reference proteome</keyword>
<dbReference type="AlphaFoldDB" id="A0A4Y2W398"/>
<accession>A0A4Y2W398</accession>
<gene>
    <name evidence="1" type="ORF">AVEN_80540_1</name>
</gene>
<dbReference type="OrthoDB" id="125347at2759"/>
<proteinExistence type="predicted"/>
<comment type="caution">
    <text evidence="1">The sequence shown here is derived from an EMBL/GenBank/DDBJ whole genome shotgun (WGS) entry which is preliminary data.</text>
</comment>
<evidence type="ECO:0000313" key="1">
    <source>
        <dbReference type="EMBL" id="GBO31745.1"/>
    </source>
</evidence>
<sequence>MGYIRSSWKSVSTKTIINYFRHAGFADGKETNTQEKNEAEPEIPTDLIEEAEKCRIMSAPLFKEYVTTDDDLLTLDVITDEEIIVELSGKKRCEHQYI</sequence>
<dbReference type="Proteomes" id="UP000499080">
    <property type="component" value="Unassembled WGS sequence"/>
</dbReference>
<evidence type="ECO:0008006" key="3">
    <source>
        <dbReference type="Google" id="ProtNLM"/>
    </source>
</evidence>
<evidence type="ECO:0000313" key="2">
    <source>
        <dbReference type="Proteomes" id="UP000499080"/>
    </source>
</evidence>
<protein>
    <recommendedName>
        <fullName evidence="3">DDE-1 domain-containing protein</fullName>
    </recommendedName>
</protein>
<name>A0A4Y2W398_ARAVE</name>
<dbReference type="EMBL" id="BGPR01055102">
    <property type="protein sequence ID" value="GBO31745.1"/>
    <property type="molecule type" value="Genomic_DNA"/>
</dbReference>